<name>A0A341AN07_NEOAA</name>
<feature type="compositionally biased region" description="Gly residues" evidence="2">
    <location>
        <begin position="134"/>
        <end position="144"/>
    </location>
</feature>
<feature type="region of interest" description="Disordered" evidence="2">
    <location>
        <begin position="106"/>
        <end position="156"/>
    </location>
</feature>
<evidence type="ECO:0000313" key="4">
    <source>
        <dbReference type="Proteomes" id="UP000252040"/>
    </source>
</evidence>
<dbReference type="AlphaFoldDB" id="A0A341AN07"/>
<reference evidence="5" key="1">
    <citation type="submission" date="2025-08" db="UniProtKB">
        <authorList>
            <consortium name="RefSeq"/>
        </authorList>
    </citation>
    <scope>IDENTIFICATION</scope>
    <source>
        <tissue evidence="5">Meat</tissue>
    </source>
</reference>
<dbReference type="PROSITE" id="PS51043">
    <property type="entry name" value="DDHD"/>
    <property type="match status" value="1"/>
</dbReference>
<dbReference type="GO" id="GO:0005737">
    <property type="term" value="C:cytoplasm"/>
    <property type="evidence" value="ECO:0007669"/>
    <property type="project" value="TreeGrafter"/>
</dbReference>
<dbReference type="GeneID" id="112392889"/>
<dbReference type="PANTHER" id="PTHR23509:SF32">
    <property type="entry name" value="PHOSPHOLIPASE DDHD1"/>
    <property type="match status" value="1"/>
</dbReference>
<evidence type="ECO:0000259" key="3">
    <source>
        <dbReference type="PROSITE" id="PS51043"/>
    </source>
</evidence>
<evidence type="ECO:0000313" key="5">
    <source>
        <dbReference type="RefSeq" id="XP_024590532.1"/>
    </source>
</evidence>
<feature type="region of interest" description="Disordered" evidence="2">
    <location>
        <begin position="1"/>
        <end position="29"/>
    </location>
</feature>
<organism evidence="4 5">
    <name type="scientific">Neophocaena asiaeorientalis asiaeorientalis</name>
    <name type="common">Yangtze finless porpoise</name>
    <name type="synonym">Neophocaena phocaenoides subsp. asiaeorientalis</name>
    <dbReference type="NCBI Taxonomy" id="1706337"/>
    <lineage>
        <taxon>Eukaryota</taxon>
        <taxon>Metazoa</taxon>
        <taxon>Chordata</taxon>
        <taxon>Craniata</taxon>
        <taxon>Vertebrata</taxon>
        <taxon>Euteleostomi</taxon>
        <taxon>Mammalia</taxon>
        <taxon>Eutheria</taxon>
        <taxon>Laurasiatheria</taxon>
        <taxon>Artiodactyla</taxon>
        <taxon>Whippomorpha</taxon>
        <taxon>Cetacea</taxon>
        <taxon>Odontoceti</taxon>
        <taxon>Phocoenidae</taxon>
        <taxon>Neophocaena</taxon>
    </lineage>
</organism>
<comment type="similarity">
    <text evidence="1">Belongs to the PA-PLA1 family.</text>
</comment>
<feature type="compositionally biased region" description="Low complexity" evidence="2">
    <location>
        <begin position="220"/>
        <end position="232"/>
    </location>
</feature>
<protein>
    <submittedName>
        <fullName evidence="5">Phospholipase DDHD1 isoform X2</fullName>
    </submittedName>
</protein>
<proteinExistence type="inferred from homology"/>
<sequence>MNYPGHGPPRNPEHNGRGGGGGGGATAWELGADAQPAFGGSVCCFDHLPAGDPGDDEVPLALLRGEPGLHLASGAEDHNHHLALDPCLSDKNYDFSSANSGSSLRYYSEGESGGGGNSSSLHPPQQPPLVPTNSGGGGTAGGGPGERKRTRLGGAAARHRYEVVTELGPEEVRWFYKEDKKTWKPFIGYDSFRIELAFRALPQATGARARAQDPDGDHVGGPASPAGPASSSAEDDAEDRVCGFCPRIAGHGREMEELVNIERVCVRGGLYEVDVTQGECYPVYWNQSDKIPVMRGQWFIDGTWQPLEEEESNLIEQEHLSCFRGQQMQESFDIEVSKPIDGKDAIHSFKLSRNHVDWHSVDEVYLYSDATTSKIARTVTQKLGFSKASSSGTRLHRGYVEEATLEDKPSQTAHIVFVVHGIGQKMDQGRIIKNTAMMREAARKIEERHFSNHATHVEFLPVEWRSKLTLDGDTVDSITPDKVRGLRDMLNSSAMDIMYYTSPLYRDELVKGLQQELNRLYSLFCSRNPDFEEKGGKVSIVSHSLGCVITYDIMTGWNPVRLYEQLLQKEEELPDEQWMSYEERHLLDELYVTKERLRDIEERLHGLKASSMTQTPALKFKVENFFCMGSPLAVFLALRGIRPGNTGSQDHILPREICNRLLNIFHPTDPVAYRLEPLILKHYSNISPVQIHWYNTSNPLPYEYMKPSFLHPAKEPTSISDSEGISAIPSPVTSPVLSRRHYGESITNIGKASILGAASIGKGLGGMLFSRFGRSSASQPSEASRDSVEDEKKPVASPPTSTVATQTLAHSSSGFLDSALELDHRIDFELREGLVESRYWSAVTSHTAYWSSLDVALFLLTFMYKHEHDNSAKPDFDPV</sequence>
<dbReference type="SMART" id="SM01127">
    <property type="entry name" value="DDHD"/>
    <property type="match status" value="1"/>
</dbReference>
<evidence type="ECO:0000256" key="2">
    <source>
        <dbReference type="SAM" id="MobiDB-lite"/>
    </source>
</evidence>
<dbReference type="InterPro" id="IPR004177">
    <property type="entry name" value="DDHD_dom"/>
</dbReference>
<evidence type="ECO:0000256" key="1">
    <source>
        <dbReference type="ARBA" id="ARBA00038464"/>
    </source>
</evidence>
<feature type="compositionally biased region" description="Pro residues" evidence="2">
    <location>
        <begin position="1"/>
        <end position="10"/>
    </location>
</feature>
<gene>
    <name evidence="5" type="primary">DDHD1</name>
</gene>
<feature type="region of interest" description="Disordered" evidence="2">
    <location>
        <begin position="205"/>
        <end position="236"/>
    </location>
</feature>
<keyword evidence="4" id="KW-1185">Reference proteome</keyword>
<accession>A0A341AN07</accession>
<dbReference type="InterPro" id="IPR058055">
    <property type="entry name" value="PA-PLA1"/>
</dbReference>
<feature type="region of interest" description="Disordered" evidence="2">
    <location>
        <begin position="775"/>
        <end position="804"/>
    </location>
</feature>
<dbReference type="GO" id="GO:0046872">
    <property type="term" value="F:metal ion binding"/>
    <property type="evidence" value="ECO:0007669"/>
    <property type="project" value="InterPro"/>
</dbReference>
<feature type="compositionally biased region" description="Basic and acidic residues" evidence="2">
    <location>
        <begin position="783"/>
        <end position="794"/>
    </location>
</feature>
<dbReference type="RefSeq" id="XP_024590532.1">
    <property type="nucleotide sequence ID" value="XM_024734764.1"/>
</dbReference>
<dbReference type="GO" id="GO:0004620">
    <property type="term" value="F:phospholipase activity"/>
    <property type="evidence" value="ECO:0007669"/>
    <property type="project" value="TreeGrafter"/>
</dbReference>
<dbReference type="PANTHER" id="PTHR23509">
    <property type="entry name" value="PA-PL1 PHOSPHOLIPASE FAMILY"/>
    <property type="match status" value="1"/>
</dbReference>
<feature type="domain" description="DDHD" evidence="3">
    <location>
        <begin position="618"/>
        <end position="865"/>
    </location>
</feature>
<dbReference type="Proteomes" id="UP000252040">
    <property type="component" value="Unplaced"/>
</dbReference>
<dbReference type="Pfam" id="PF02862">
    <property type="entry name" value="DDHD"/>
    <property type="match status" value="1"/>
</dbReference>
<dbReference type="CTD" id="80821"/>